<dbReference type="EMBL" id="JBBPBN010000152">
    <property type="protein sequence ID" value="KAK8975047.1"/>
    <property type="molecule type" value="Genomic_DNA"/>
</dbReference>
<name>A0ABR2NGB0_9ROSI</name>
<keyword evidence="2" id="KW-1185">Reference proteome</keyword>
<sequence length="109" mass="12140">MSAVTLRERQLQCTRACRHHLVMVAFLVIRHQVPRAASGIPTLHPSRVTQNILAISIISIGLDVALQPPFMVPVIASFSLVHAETQRSIFCGSQVKFYLEIVEADELIH</sequence>
<organism evidence="1 2">
    <name type="scientific">Hibiscus sabdariffa</name>
    <name type="common">roselle</name>
    <dbReference type="NCBI Taxonomy" id="183260"/>
    <lineage>
        <taxon>Eukaryota</taxon>
        <taxon>Viridiplantae</taxon>
        <taxon>Streptophyta</taxon>
        <taxon>Embryophyta</taxon>
        <taxon>Tracheophyta</taxon>
        <taxon>Spermatophyta</taxon>
        <taxon>Magnoliopsida</taxon>
        <taxon>eudicotyledons</taxon>
        <taxon>Gunneridae</taxon>
        <taxon>Pentapetalae</taxon>
        <taxon>rosids</taxon>
        <taxon>malvids</taxon>
        <taxon>Malvales</taxon>
        <taxon>Malvaceae</taxon>
        <taxon>Malvoideae</taxon>
        <taxon>Hibiscus</taxon>
    </lineage>
</organism>
<dbReference type="Proteomes" id="UP001396334">
    <property type="component" value="Unassembled WGS sequence"/>
</dbReference>
<accession>A0ABR2NGB0</accession>
<evidence type="ECO:0000313" key="2">
    <source>
        <dbReference type="Proteomes" id="UP001396334"/>
    </source>
</evidence>
<reference evidence="1 2" key="1">
    <citation type="journal article" date="2024" name="G3 (Bethesda)">
        <title>Genome assembly of Hibiscus sabdariffa L. provides insights into metabolisms of medicinal natural products.</title>
        <authorList>
            <person name="Kim T."/>
        </authorList>
    </citation>
    <scope>NUCLEOTIDE SEQUENCE [LARGE SCALE GENOMIC DNA]</scope>
    <source>
        <strain evidence="1">TK-2024</strain>
        <tissue evidence="1">Old leaves</tissue>
    </source>
</reference>
<proteinExistence type="predicted"/>
<comment type="caution">
    <text evidence="1">The sequence shown here is derived from an EMBL/GenBank/DDBJ whole genome shotgun (WGS) entry which is preliminary data.</text>
</comment>
<protein>
    <submittedName>
        <fullName evidence="1">Uncharacterized protein</fullName>
    </submittedName>
</protein>
<evidence type="ECO:0000313" key="1">
    <source>
        <dbReference type="EMBL" id="KAK8975047.1"/>
    </source>
</evidence>
<gene>
    <name evidence="1" type="ORF">V6N11_058104</name>
</gene>